<evidence type="ECO:0000256" key="4">
    <source>
        <dbReference type="ARBA" id="ARBA00022801"/>
    </source>
</evidence>
<dbReference type="Pfam" id="PF01435">
    <property type="entry name" value="Peptidase_M48"/>
    <property type="match status" value="1"/>
</dbReference>
<evidence type="ECO:0000256" key="6">
    <source>
        <dbReference type="ARBA" id="ARBA00023049"/>
    </source>
</evidence>
<sequence length="503" mass="53639">MTKLSMKFLTTTAILSLAACTGSGAEAGGVESAGSQPSSRAGPVQSISAKDKKKGAEVHPQLVQEFGGAYTGPQTGYVVRIGQNIAVQSGLGDAKSDFTVTLLNSPVNNAFAIPGGYVYLTRQLMALMNDEAEMAGVLGHEVGHVAARHGQKRQKAAKRNSILGILGQIGAQVLLGDSTLGRLGQRIAGTGSQLLTLKYSRKQEYEADDLGIRYLASAGYDPMALSTMLESLAAQSAIDARVAGRNARSTPEWTSTHPNPVKRVSRAAQNAGKLGASGRIRNRNMFLKNLDGIMYGDDPKQGVIEGNNFLHPDLKLKFTVPNGFGMQNGARAVTISGSSGKAQFTTGPYNGNMATYIDAGFKSLAGKEKSISYGEIQRTRVNGLPAAYAIGRVNSGNRQVDITIFAYEFSKSSAFHFATIVPAGRSSAFSGMFQSMARMNSSEAAKIKPRKIDVVTVRAGDTISSLSRRMAYTNYQQDRFLVLNRMRANAGLRAGQKVKIVTY</sequence>
<keyword evidence="3" id="KW-0479">Metal-binding</keyword>
<evidence type="ECO:0000259" key="8">
    <source>
        <dbReference type="PROSITE" id="PS51782"/>
    </source>
</evidence>
<dbReference type="CDD" id="cd00118">
    <property type="entry name" value="LysM"/>
    <property type="match status" value="1"/>
</dbReference>
<accession>A0A3B0SXW8</accession>
<reference evidence="9" key="1">
    <citation type="submission" date="2018-06" db="EMBL/GenBank/DDBJ databases">
        <authorList>
            <person name="Zhirakovskaya E."/>
        </authorList>
    </citation>
    <scope>NUCLEOTIDE SEQUENCE</scope>
</reference>
<dbReference type="PANTHER" id="PTHR22726">
    <property type="entry name" value="METALLOENDOPEPTIDASE OMA1"/>
    <property type="match status" value="1"/>
</dbReference>
<dbReference type="EMBL" id="UOEF01000323">
    <property type="protein sequence ID" value="VAW01354.1"/>
    <property type="molecule type" value="Genomic_DNA"/>
</dbReference>
<evidence type="ECO:0000256" key="1">
    <source>
        <dbReference type="ARBA" id="ARBA00001947"/>
    </source>
</evidence>
<feature type="domain" description="LysM" evidence="8">
    <location>
        <begin position="453"/>
        <end position="500"/>
    </location>
</feature>
<dbReference type="GO" id="GO:0051603">
    <property type="term" value="P:proteolysis involved in protein catabolic process"/>
    <property type="evidence" value="ECO:0007669"/>
    <property type="project" value="TreeGrafter"/>
</dbReference>
<keyword evidence="4" id="KW-0378">Hydrolase</keyword>
<evidence type="ECO:0000256" key="2">
    <source>
        <dbReference type="ARBA" id="ARBA00022670"/>
    </source>
</evidence>
<dbReference type="AlphaFoldDB" id="A0A3B0SXW8"/>
<dbReference type="InterPro" id="IPR018392">
    <property type="entry name" value="LysM"/>
</dbReference>
<comment type="cofactor">
    <cofactor evidence="1">
        <name>Zn(2+)</name>
        <dbReference type="ChEBI" id="CHEBI:29105"/>
    </cofactor>
</comment>
<dbReference type="InterPro" id="IPR051156">
    <property type="entry name" value="Mito/Outer_Membr_Metalloprot"/>
</dbReference>
<dbReference type="Pfam" id="PF01476">
    <property type="entry name" value="LysM"/>
    <property type="match status" value="1"/>
</dbReference>
<dbReference type="GO" id="GO:0016020">
    <property type="term" value="C:membrane"/>
    <property type="evidence" value="ECO:0007669"/>
    <property type="project" value="TreeGrafter"/>
</dbReference>
<dbReference type="PROSITE" id="PS50890">
    <property type="entry name" value="PUA"/>
    <property type="match status" value="1"/>
</dbReference>
<dbReference type="PANTHER" id="PTHR22726:SF1">
    <property type="entry name" value="METALLOENDOPEPTIDASE OMA1, MITOCHONDRIAL"/>
    <property type="match status" value="1"/>
</dbReference>
<name>A0A3B0SXW8_9ZZZZ</name>
<dbReference type="InterPro" id="IPR001915">
    <property type="entry name" value="Peptidase_M48"/>
</dbReference>
<protein>
    <submittedName>
        <fullName evidence="9">Zn-dependent protease</fullName>
    </submittedName>
</protein>
<evidence type="ECO:0000256" key="3">
    <source>
        <dbReference type="ARBA" id="ARBA00022723"/>
    </source>
</evidence>
<evidence type="ECO:0000256" key="5">
    <source>
        <dbReference type="ARBA" id="ARBA00022833"/>
    </source>
</evidence>
<organism evidence="9">
    <name type="scientific">hydrothermal vent metagenome</name>
    <dbReference type="NCBI Taxonomy" id="652676"/>
    <lineage>
        <taxon>unclassified sequences</taxon>
        <taxon>metagenomes</taxon>
        <taxon>ecological metagenomes</taxon>
    </lineage>
</organism>
<evidence type="ECO:0000313" key="9">
    <source>
        <dbReference type="EMBL" id="VAW01354.1"/>
    </source>
</evidence>
<keyword evidence="5" id="KW-0862">Zinc</keyword>
<evidence type="ECO:0000256" key="7">
    <source>
        <dbReference type="SAM" id="MobiDB-lite"/>
    </source>
</evidence>
<gene>
    <name evidence="9" type="ORF">MNBD_ALPHA04-1564</name>
</gene>
<dbReference type="PROSITE" id="PS51257">
    <property type="entry name" value="PROKAR_LIPOPROTEIN"/>
    <property type="match status" value="1"/>
</dbReference>
<dbReference type="PROSITE" id="PS51782">
    <property type="entry name" value="LYSM"/>
    <property type="match status" value="1"/>
</dbReference>
<keyword evidence="6" id="KW-0482">Metalloprotease</keyword>
<dbReference type="CDD" id="cd07324">
    <property type="entry name" value="M48C_Oma1-like"/>
    <property type="match status" value="1"/>
</dbReference>
<keyword evidence="2 9" id="KW-0645">Protease</keyword>
<feature type="region of interest" description="Disordered" evidence="7">
    <location>
        <begin position="28"/>
        <end position="58"/>
    </location>
</feature>
<dbReference type="Gene3D" id="3.30.2010.10">
    <property type="entry name" value="Metalloproteases ('zincins'), catalytic domain"/>
    <property type="match status" value="1"/>
</dbReference>
<dbReference type="GO" id="GO:0004222">
    <property type="term" value="F:metalloendopeptidase activity"/>
    <property type="evidence" value="ECO:0007669"/>
    <property type="project" value="InterPro"/>
</dbReference>
<proteinExistence type="predicted"/>
<dbReference type="GO" id="GO:0046872">
    <property type="term" value="F:metal ion binding"/>
    <property type="evidence" value="ECO:0007669"/>
    <property type="project" value="UniProtKB-KW"/>
</dbReference>